<gene>
    <name evidence="2" type="ORF">J2S07_000667</name>
</gene>
<keyword evidence="1" id="KW-0472">Membrane</keyword>
<accession>A0ABT9V090</accession>
<keyword evidence="3" id="KW-1185">Reference proteome</keyword>
<evidence type="ECO:0000313" key="3">
    <source>
        <dbReference type="Proteomes" id="UP001231362"/>
    </source>
</evidence>
<feature type="transmembrane region" description="Helical" evidence="1">
    <location>
        <begin position="51"/>
        <end position="73"/>
    </location>
</feature>
<comment type="caution">
    <text evidence="2">The sequence shown here is derived from an EMBL/GenBank/DDBJ whole genome shotgun (WGS) entry which is preliminary data.</text>
</comment>
<dbReference type="Proteomes" id="UP001231362">
    <property type="component" value="Unassembled WGS sequence"/>
</dbReference>
<name>A0ABT9V090_9BACL</name>
<dbReference type="Pfam" id="PF14014">
    <property type="entry name" value="DUF4230"/>
    <property type="match status" value="1"/>
</dbReference>
<evidence type="ECO:0008006" key="4">
    <source>
        <dbReference type="Google" id="ProtNLM"/>
    </source>
</evidence>
<sequence length="250" mass="27974">MGQKEDEILAQLDAIMHELKESKQQTSAAIAIENRKSTPSLRGFFRIKKGYVKLIIFLLAFILVGALLGVGAYKMLSGAEPKMEKGSFIEHMRELSSLATSQAFVKAVIEKEDNQLFGKEIKTNIPGTKRKLLLVVPGTVTAGVDLQNVSEGRVKIDEEKKKLDITLPHATILQEPSLEFEQVQAFSVEGIFREEVNWEEAYELAAEAKALVKEEAIAQGLLDMAEKNAEKTLREFFAQMGYEVKVHYED</sequence>
<proteinExistence type="predicted"/>
<evidence type="ECO:0000256" key="1">
    <source>
        <dbReference type="SAM" id="Phobius"/>
    </source>
</evidence>
<keyword evidence="1" id="KW-1133">Transmembrane helix</keyword>
<evidence type="ECO:0000313" key="2">
    <source>
        <dbReference type="EMBL" id="MDQ0154363.1"/>
    </source>
</evidence>
<dbReference type="EMBL" id="JAUSTU010000002">
    <property type="protein sequence ID" value="MDQ0154363.1"/>
    <property type="molecule type" value="Genomic_DNA"/>
</dbReference>
<protein>
    <recommendedName>
        <fullName evidence="4">DUF4230 domain-containing protein</fullName>
    </recommendedName>
</protein>
<keyword evidence="1" id="KW-0812">Transmembrane</keyword>
<dbReference type="InterPro" id="IPR025324">
    <property type="entry name" value="DUF4230"/>
</dbReference>
<reference evidence="2 3" key="1">
    <citation type="submission" date="2023-07" db="EMBL/GenBank/DDBJ databases">
        <title>Genomic Encyclopedia of Type Strains, Phase IV (KMG-IV): sequencing the most valuable type-strain genomes for metagenomic binning, comparative biology and taxonomic classification.</title>
        <authorList>
            <person name="Goeker M."/>
        </authorList>
    </citation>
    <scope>NUCLEOTIDE SEQUENCE [LARGE SCALE GENOMIC DNA]</scope>
    <source>
        <strain evidence="2 3">DSM 23948</strain>
    </source>
</reference>
<organism evidence="2 3">
    <name type="scientific">Anoxybacillus andreesenii</name>
    <dbReference type="NCBI Taxonomy" id="1325932"/>
    <lineage>
        <taxon>Bacteria</taxon>
        <taxon>Bacillati</taxon>
        <taxon>Bacillota</taxon>
        <taxon>Bacilli</taxon>
        <taxon>Bacillales</taxon>
        <taxon>Anoxybacillaceae</taxon>
        <taxon>Anoxybacillus</taxon>
    </lineage>
</organism>